<organism evidence="1 2">
    <name type="scientific">Ensete ventricosum</name>
    <name type="common">Abyssinian banana</name>
    <name type="synonym">Musa ensete</name>
    <dbReference type="NCBI Taxonomy" id="4639"/>
    <lineage>
        <taxon>Eukaryota</taxon>
        <taxon>Viridiplantae</taxon>
        <taxon>Streptophyta</taxon>
        <taxon>Embryophyta</taxon>
        <taxon>Tracheophyta</taxon>
        <taxon>Spermatophyta</taxon>
        <taxon>Magnoliopsida</taxon>
        <taxon>Liliopsida</taxon>
        <taxon>Zingiberales</taxon>
        <taxon>Musaceae</taxon>
        <taxon>Ensete</taxon>
    </lineage>
</organism>
<dbReference type="Proteomes" id="UP000287651">
    <property type="component" value="Unassembled WGS sequence"/>
</dbReference>
<evidence type="ECO:0000313" key="1">
    <source>
        <dbReference type="EMBL" id="RRT58182.1"/>
    </source>
</evidence>
<dbReference type="EMBL" id="AMZH03008810">
    <property type="protein sequence ID" value="RRT58182.1"/>
    <property type="molecule type" value="Genomic_DNA"/>
</dbReference>
<name>A0A444G0V5_ENSVE</name>
<comment type="caution">
    <text evidence="1">The sequence shown here is derived from an EMBL/GenBank/DDBJ whole genome shotgun (WGS) entry which is preliminary data.</text>
</comment>
<proteinExistence type="predicted"/>
<gene>
    <name evidence="1" type="ORF">B296_00023589</name>
</gene>
<protein>
    <submittedName>
        <fullName evidence="1">Uncharacterized protein</fullName>
    </submittedName>
</protein>
<dbReference type="AlphaFoldDB" id="A0A444G0V5"/>
<sequence>MRITCLLIPIRIQGSPPIVARHRRGLCGWTDRALGRLSRSQRRRFSIAGFFDLNSHLSASASRNLLLDRSSRGRSGFHSPIHITRNPLNFLIVVDKLVICFGAGQFFVLSHSSVQVIS</sequence>
<reference evidence="1 2" key="1">
    <citation type="journal article" date="2014" name="Agronomy (Basel)">
        <title>A Draft Genome Sequence for Ensete ventricosum, the Drought-Tolerant Tree Against Hunger.</title>
        <authorList>
            <person name="Harrison J."/>
            <person name="Moore K.A."/>
            <person name="Paszkiewicz K."/>
            <person name="Jones T."/>
            <person name="Grant M."/>
            <person name="Ambacheew D."/>
            <person name="Muzemil S."/>
            <person name="Studholme D.J."/>
        </authorList>
    </citation>
    <scope>NUCLEOTIDE SEQUENCE [LARGE SCALE GENOMIC DNA]</scope>
</reference>
<accession>A0A444G0V5</accession>
<evidence type="ECO:0000313" key="2">
    <source>
        <dbReference type="Proteomes" id="UP000287651"/>
    </source>
</evidence>